<name>A0AAD5MWZ6_PARTN</name>
<accession>A0AAD5MWZ6</accession>
<protein>
    <submittedName>
        <fullName evidence="1">Uncharacterized protein</fullName>
    </submittedName>
</protein>
<dbReference type="EMBL" id="JAHQIW010002814">
    <property type="protein sequence ID" value="KAJ1356437.1"/>
    <property type="molecule type" value="Genomic_DNA"/>
</dbReference>
<dbReference type="Proteomes" id="UP001196413">
    <property type="component" value="Unassembled WGS sequence"/>
</dbReference>
<evidence type="ECO:0000313" key="2">
    <source>
        <dbReference type="Proteomes" id="UP001196413"/>
    </source>
</evidence>
<sequence>MTPLVQWIAHTLESANQYMAGLASDSIMISLLATVSTVLGCGCDACRPSANKDVHSYGLHNFAGFHGLY</sequence>
<proteinExistence type="predicted"/>
<dbReference type="AlphaFoldDB" id="A0AAD5MWZ6"/>
<evidence type="ECO:0000313" key="1">
    <source>
        <dbReference type="EMBL" id="KAJ1356437.1"/>
    </source>
</evidence>
<keyword evidence="2" id="KW-1185">Reference proteome</keyword>
<organism evidence="1 2">
    <name type="scientific">Parelaphostrongylus tenuis</name>
    <name type="common">Meningeal worm</name>
    <dbReference type="NCBI Taxonomy" id="148309"/>
    <lineage>
        <taxon>Eukaryota</taxon>
        <taxon>Metazoa</taxon>
        <taxon>Ecdysozoa</taxon>
        <taxon>Nematoda</taxon>
        <taxon>Chromadorea</taxon>
        <taxon>Rhabditida</taxon>
        <taxon>Rhabditina</taxon>
        <taxon>Rhabditomorpha</taxon>
        <taxon>Strongyloidea</taxon>
        <taxon>Metastrongylidae</taxon>
        <taxon>Parelaphostrongylus</taxon>
    </lineage>
</organism>
<reference evidence="1" key="1">
    <citation type="submission" date="2021-06" db="EMBL/GenBank/DDBJ databases">
        <title>Parelaphostrongylus tenuis whole genome reference sequence.</title>
        <authorList>
            <person name="Garwood T.J."/>
            <person name="Larsen P.A."/>
            <person name="Fountain-Jones N.M."/>
            <person name="Garbe J.R."/>
            <person name="Macchietto M.G."/>
            <person name="Kania S.A."/>
            <person name="Gerhold R.W."/>
            <person name="Richards J.E."/>
            <person name="Wolf T.M."/>
        </authorList>
    </citation>
    <scope>NUCLEOTIDE SEQUENCE</scope>
    <source>
        <strain evidence="1">MNPRO001-30</strain>
        <tissue evidence="1">Meninges</tissue>
    </source>
</reference>
<gene>
    <name evidence="1" type="ORF">KIN20_014159</name>
</gene>
<comment type="caution">
    <text evidence="1">The sequence shown here is derived from an EMBL/GenBank/DDBJ whole genome shotgun (WGS) entry which is preliminary data.</text>
</comment>